<dbReference type="InterPro" id="IPR025736">
    <property type="entry name" value="PucR_C-HTH_dom"/>
</dbReference>
<sequence>MTEMTESNVWQLFLDLAAQGKGISAIAHLLAEIVGREAVICDVHLNSLTGFIAGDASVEQPEGFIAGDAVGRLLSDGEFFYGDIECGKAPRSCLMKPIGDSLLYGYCFILDSGQERERFKEPLRAAALGALAELSRMKRERDIERKYHNDFIQDILYNNLPNREAIYDKAGIWGWDLAKPHSVVIVGADPGELPERANLPVERMYHWSREYVRENNSQTIIADRNSQIILLVPQEIPDKGSYKHRLQPWVTGLCQYISKHTDDYSFSAGIGRLYPGVTDLYRAYQEAKIALDIHRLLKRKASISFFDELGVLRLVYNQGEQELKEYCQETLGLLEEYDRIYGADLLQTLIAFIYTSADFGKTAEALFVHVNTLRYRLKKIEEITGKDLKNLSVLANFHVALQIKTMLSNMDRGD</sequence>
<dbReference type="OrthoDB" id="143422at2"/>
<reference evidence="4 5" key="1">
    <citation type="journal article" date="2011" name="EMBO J.">
        <title>Structural diversity of bacterial flagellar motors.</title>
        <authorList>
            <person name="Chen S."/>
            <person name="Beeby M."/>
            <person name="Murphy G.E."/>
            <person name="Leadbetter J.R."/>
            <person name="Hendrixson D.R."/>
            <person name="Briegel A."/>
            <person name="Li Z."/>
            <person name="Shi J."/>
            <person name="Tocheva E.I."/>
            <person name="Muller A."/>
            <person name="Dobro M.J."/>
            <person name="Jensen G.J."/>
        </authorList>
    </citation>
    <scope>NUCLEOTIDE SEQUENCE [LARGE SCALE GENOMIC DNA]</scope>
    <source>
        <strain evidence="4 5">DSM 6540</strain>
    </source>
</reference>
<dbReference type="EMBL" id="AFGF01000098">
    <property type="protein sequence ID" value="EGO63722.1"/>
    <property type="molecule type" value="Genomic_DNA"/>
</dbReference>
<organism evidence="4 5">
    <name type="scientific">Acetonema longum DSM 6540</name>
    <dbReference type="NCBI Taxonomy" id="1009370"/>
    <lineage>
        <taxon>Bacteria</taxon>
        <taxon>Bacillati</taxon>
        <taxon>Bacillota</taxon>
        <taxon>Negativicutes</taxon>
        <taxon>Acetonemataceae</taxon>
        <taxon>Acetonema</taxon>
    </lineage>
</organism>
<protein>
    <submittedName>
        <fullName evidence="4">CdaR family transcriptional regulator</fullName>
    </submittedName>
</protein>
<dbReference type="eggNOG" id="COG3835">
    <property type="taxonomic scope" value="Bacteria"/>
</dbReference>
<dbReference type="PANTHER" id="PTHR33744:SF1">
    <property type="entry name" value="DNA-BINDING TRANSCRIPTIONAL ACTIVATOR ADER"/>
    <property type="match status" value="1"/>
</dbReference>
<dbReference type="InterPro" id="IPR051448">
    <property type="entry name" value="CdaR-like_regulators"/>
</dbReference>
<dbReference type="PANTHER" id="PTHR33744">
    <property type="entry name" value="CARBOHYDRATE DIACID REGULATOR"/>
    <property type="match status" value="1"/>
</dbReference>
<dbReference type="InterPro" id="IPR041522">
    <property type="entry name" value="CdaR_GGDEF"/>
</dbReference>
<dbReference type="AlphaFoldDB" id="F7NJR6"/>
<evidence type="ECO:0000259" key="3">
    <source>
        <dbReference type="Pfam" id="PF17853"/>
    </source>
</evidence>
<dbReference type="Gene3D" id="1.10.10.2840">
    <property type="entry name" value="PucR C-terminal helix-turn-helix domain"/>
    <property type="match status" value="1"/>
</dbReference>
<dbReference type="Proteomes" id="UP000003240">
    <property type="component" value="Unassembled WGS sequence"/>
</dbReference>
<feature type="domain" description="CdaR GGDEF-like" evidence="3">
    <location>
        <begin position="162"/>
        <end position="293"/>
    </location>
</feature>
<keyword evidence="5" id="KW-1185">Reference proteome</keyword>
<dbReference type="STRING" id="1009370.ALO_11619"/>
<comment type="caution">
    <text evidence="4">The sequence shown here is derived from an EMBL/GenBank/DDBJ whole genome shotgun (WGS) entry which is preliminary data.</text>
</comment>
<evidence type="ECO:0000313" key="5">
    <source>
        <dbReference type="Proteomes" id="UP000003240"/>
    </source>
</evidence>
<dbReference type="RefSeq" id="WP_004095743.1">
    <property type="nucleotide sequence ID" value="NZ_AFGF01000098.1"/>
</dbReference>
<evidence type="ECO:0000256" key="1">
    <source>
        <dbReference type="ARBA" id="ARBA00006754"/>
    </source>
</evidence>
<feature type="domain" description="PucR C-terminal helix-turn-helix" evidence="2">
    <location>
        <begin position="345"/>
        <end position="403"/>
    </location>
</feature>
<comment type="similarity">
    <text evidence="1">Belongs to the CdaR family.</text>
</comment>
<gene>
    <name evidence="4" type="ORF">ALO_11619</name>
</gene>
<evidence type="ECO:0000313" key="4">
    <source>
        <dbReference type="EMBL" id="EGO63722.1"/>
    </source>
</evidence>
<accession>F7NJR6</accession>
<evidence type="ECO:0000259" key="2">
    <source>
        <dbReference type="Pfam" id="PF13556"/>
    </source>
</evidence>
<dbReference type="Pfam" id="PF13556">
    <property type="entry name" value="HTH_30"/>
    <property type="match status" value="1"/>
</dbReference>
<name>F7NJR6_9FIRM</name>
<proteinExistence type="inferred from homology"/>
<dbReference type="InterPro" id="IPR042070">
    <property type="entry name" value="PucR_C-HTH_sf"/>
</dbReference>
<dbReference type="Pfam" id="PF17853">
    <property type="entry name" value="GGDEF_2"/>
    <property type="match status" value="1"/>
</dbReference>